<accession>A0A2S9YIZ7</accession>
<protein>
    <submittedName>
        <fullName evidence="2">Uncharacterized protein</fullName>
    </submittedName>
</protein>
<feature type="transmembrane region" description="Helical" evidence="1">
    <location>
        <begin position="86"/>
        <end position="106"/>
    </location>
</feature>
<evidence type="ECO:0000313" key="3">
    <source>
        <dbReference type="Proteomes" id="UP000238823"/>
    </source>
</evidence>
<proteinExistence type="predicted"/>
<keyword evidence="1" id="KW-0472">Membrane</keyword>
<dbReference type="EMBL" id="PVNL01000098">
    <property type="protein sequence ID" value="PRQ05051.1"/>
    <property type="molecule type" value="Genomic_DNA"/>
</dbReference>
<dbReference type="Proteomes" id="UP000238823">
    <property type="component" value="Unassembled WGS sequence"/>
</dbReference>
<keyword evidence="1" id="KW-0812">Transmembrane</keyword>
<sequence length="167" mass="18331">MVEKLEVRYQTAYEICASVGPIVIRICDGVRTEVADLVRQELLFDKLLVTHANIAMLVVFTHGTPPPDGAAQRHAKQFMRRYRDRVVVSVALLGLGFWASAVRTALSAIVRVVGHGSISIEGTVEHAISRVTMELVGIDASEVLRDYELLWAKLKEPPAQPRSAATG</sequence>
<dbReference type="AlphaFoldDB" id="A0A2S9YIZ7"/>
<keyword evidence="1" id="KW-1133">Transmembrane helix</keyword>
<organism evidence="2 3">
    <name type="scientific">Enhygromyxa salina</name>
    <dbReference type="NCBI Taxonomy" id="215803"/>
    <lineage>
        <taxon>Bacteria</taxon>
        <taxon>Pseudomonadati</taxon>
        <taxon>Myxococcota</taxon>
        <taxon>Polyangia</taxon>
        <taxon>Nannocystales</taxon>
        <taxon>Nannocystaceae</taxon>
        <taxon>Enhygromyxa</taxon>
    </lineage>
</organism>
<name>A0A2S9YIZ7_9BACT</name>
<reference evidence="2 3" key="1">
    <citation type="submission" date="2018-03" db="EMBL/GenBank/DDBJ databases">
        <title>Draft Genome Sequences of the Obligatory Marine Myxobacteria Enhygromyxa salina SWB007.</title>
        <authorList>
            <person name="Poehlein A."/>
            <person name="Moghaddam J.A."/>
            <person name="Harms H."/>
            <person name="Alanjari M."/>
            <person name="Koenig G.M."/>
            <person name="Daniel R."/>
            <person name="Schaeberle T.F."/>
        </authorList>
    </citation>
    <scope>NUCLEOTIDE SEQUENCE [LARGE SCALE GENOMIC DNA]</scope>
    <source>
        <strain evidence="2 3">SWB007</strain>
    </source>
</reference>
<evidence type="ECO:0000256" key="1">
    <source>
        <dbReference type="SAM" id="Phobius"/>
    </source>
</evidence>
<gene>
    <name evidence="2" type="ORF">ENSA7_48040</name>
</gene>
<comment type="caution">
    <text evidence="2">The sequence shown here is derived from an EMBL/GenBank/DDBJ whole genome shotgun (WGS) entry which is preliminary data.</text>
</comment>
<evidence type="ECO:0000313" key="2">
    <source>
        <dbReference type="EMBL" id="PRQ05051.1"/>
    </source>
</evidence>